<proteinExistence type="predicted"/>
<comment type="caution">
    <text evidence="1">The sequence shown here is derived from an EMBL/GenBank/DDBJ whole genome shotgun (WGS) entry which is preliminary data.</text>
</comment>
<evidence type="ECO:0000313" key="2">
    <source>
        <dbReference type="Proteomes" id="UP001243375"/>
    </source>
</evidence>
<dbReference type="EMBL" id="JASBWU010000008">
    <property type="protein sequence ID" value="KAJ9119777.1"/>
    <property type="molecule type" value="Genomic_DNA"/>
</dbReference>
<accession>A0ACC2XAG5</accession>
<gene>
    <name evidence="1" type="ORF">QFC22_003487</name>
</gene>
<protein>
    <submittedName>
        <fullName evidence="1">Uncharacterized protein</fullName>
    </submittedName>
</protein>
<sequence>MRLMSEEYHNLRKALKVALKQERSAPFAEQEQRRQEREEVEMHLAKARSRYERYEREQREKKVLQQVKKEEKAKRAEGKGEWYMKSGKYPWYIILKCAA</sequence>
<keyword evidence="2" id="KW-1185">Reference proteome</keyword>
<organism evidence="1 2">
    <name type="scientific">Naganishia vaughanmartiniae</name>
    <dbReference type="NCBI Taxonomy" id="1424756"/>
    <lineage>
        <taxon>Eukaryota</taxon>
        <taxon>Fungi</taxon>
        <taxon>Dikarya</taxon>
        <taxon>Basidiomycota</taxon>
        <taxon>Agaricomycotina</taxon>
        <taxon>Tremellomycetes</taxon>
        <taxon>Filobasidiales</taxon>
        <taxon>Filobasidiaceae</taxon>
        <taxon>Naganishia</taxon>
    </lineage>
</organism>
<reference evidence="1" key="1">
    <citation type="submission" date="2023-04" db="EMBL/GenBank/DDBJ databases">
        <title>Draft Genome sequencing of Naganishia species isolated from polar environments using Oxford Nanopore Technology.</title>
        <authorList>
            <person name="Leo P."/>
            <person name="Venkateswaran K."/>
        </authorList>
    </citation>
    <scope>NUCLEOTIDE SEQUENCE</scope>
    <source>
        <strain evidence="1">MNA-CCFEE 5425</strain>
    </source>
</reference>
<dbReference type="Proteomes" id="UP001243375">
    <property type="component" value="Unassembled WGS sequence"/>
</dbReference>
<evidence type="ECO:0000313" key="1">
    <source>
        <dbReference type="EMBL" id="KAJ9119777.1"/>
    </source>
</evidence>
<name>A0ACC2XAG5_9TREE</name>